<dbReference type="EMBL" id="CP051774">
    <property type="protein sequence ID" value="QJE97764.1"/>
    <property type="molecule type" value="Genomic_DNA"/>
</dbReference>
<keyword evidence="3" id="KW-1185">Reference proteome</keyword>
<reference evidence="2 3" key="1">
    <citation type="submission" date="2020-04" db="EMBL/GenBank/DDBJ databases">
        <title>Luteolibacter sp. G-1-1-1 isolated from soil.</title>
        <authorList>
            <person name="Dahal R.H."/>
        </authorList>
    </citation>
    <scope>NUCLEOTIDE SEQUENCE [LARGE SCALE GENOMIC DNA]</scope>
    <source>
        <strain evidence="2 3">G-1-1-1</strain>
    </source>
</reference>
<evidence type="ECO:0000256" key="1">
    <source>
        <dbReference type="SAM" id="MobiDB-lite"/>
    </source>
</evidence>
<feature type="region of interest" description="Disordered" evidence="1">
    <location>
        <begin position="145"/>
        <end position="167"/>
    </location>
</feature>
<name>A0A858RMQ1_9BACT</name>
<evidence type="ECO:0008006" key="4">
    <source>
        <dbReference type="Google" id="ProtNLM"/>
    </source>
</evidence>
<dbReference type="RefSeq" id="WP_169456190.1">
    <property type="nucleotide sequence ID" value="NZ_CP051774.1"/>
</dbReference>
<gene>
    <name evidence="2" type="ORF">HHL09_18920</name>
</gene>
<dbReference type="KEGG" id="luo:HHL09_18920"/>
<evidence type="ECO:0000313" key="3">
    <source>
        <dbReference type="Proteomes" id="UP000501812"/>
    </source>
</evidence>
<dbReference type="Proteomes" id="UP000501812">
    <property type="component" value="Chromosome"/>
</dbReference>
<accession>A0A858RMQ1</accession>
<sequence length="167" mass="18533">MENAFEHYLNDHLAGATGAILLIGDLAKRQEDDTERLFFQNLQEEVSGDRDLLTALIRRAGMEEKIIAKVTGDVGARAGKLKLMWDGLEPGKLGYFEALEILALGIQGKRLLWTVLGEVASLYPEWTGVDFEALAKSAKRQRDEVEQRRLNSGRATLPSPERLPVGS</sequence>
<organism evidence="2 3">
    <name type="scientific">Luteolibacter luteus</name>
    <dbReference type="NCBI Taxonomy" id="2728835"/>
    <lineage>
        <taxon>Bacteria</taxon>
        <taxon>Pseudomonadati</taxon>
        <taxon>Verrucomicrobiota</taxon>
        <taxon>Verrucomicrobiia</taxon>
        <taxon>Verrucomicrobiales</taxon>
        <taxon>Verrucomicrobiaceae</taxon>
        <taxon>Luteolibacter</taxon>
    </lineage>
</organism>
<protein>
    <recommendedName>
        <fullName evidence="4">DUF892 family protein</fullName>
    </recommendedName>
</protein>
<proteinExistence type="predicted"/>
<dbReference type="AlphaFoldDB" id="A0A858RMQ1"/>
<evidence type="ECO:0000313" key="2">
    <source>
        <dbReference type="EMBL" id="QJE97764.1"/>
    </source>
</evidence>